<dbReference type="AlphaFoldDB" id="A0A3P6P6R8"/>
<sequence>MKTRKKRLPYYLFGTEYHRHFCDGGRQCIVNDYDDPMEEKDVGACDGWPMVYDWIQSGIAPSERTVFTTNSKLGKKCYNPKIHESKDPLLAECEEKLFYNAAGQRNVYSNPTYTRSAADVYCVPYNMASVSQEQNELVSSSLIRKIELVLAACLSSKKRAPCKLVFSRL</sequence>
<proteinExistence type="predicted"/>
<accession>A0A3P6P6R8</accession>
<organism evidence="1 2">
    <name type="scientific">Dibothriocephalus latus</name>
    <name type="common">Fish tapeworm</name>
    <name type="synonym">Diphyllobothrium latum</name>
    <dbReference type="NCBI Taxonomy" id="60516"/>
    <lineage>
        <taxon>Eukaryota</taxon>
        <taxon>Metazoa</taxon>
        <taxon>Spiralia</taxon>
        <taxon>Lophotrochozoa</taxon>
        <taxon>Platyhelminthes</taxon>
        <taxon>Cestoda</taxon>
        <taxon>Eucestoda</taxon>
        <taxon>Diphyllobothriidea</taxon>
        <taxon>Diphyllobothriidae</taxon>
        <taxon>Dibothriocephalus</taxon>
    </lineage>
</organism>
<reference evidence="1 2" key="1">
    <citation type="submission" date="2018-11" db="EMBL/GenBank/DDBJ databases">
        <authorList>
            <consortium name="Pathogen Informatics"/>
        </authorList>
    </citation>
    <scope>NUCLEOTIDE SEQUENCE [LARGE SCALE GENOMIC DNA]</scope>
</reference>
<protein>
    <submittedName>
        <fullName evidence="1">Uncharacterized protein</fullName>
    </submittedName>
</protein>
<keyword evidence="2" id="KW-1185">Reference proteome</keyword>
<evidence type="ECO:0000313" key="2">
    <source>
        <dbReference type="Proteomes" id="UP000281553"/>
    </source>
</evidence>
<gene>
    <name evidence="1" type="ORF">DILT_LOCUS652</name>
</gene>
<dbReference type="OrthoDB" id="6247709at2759"/>
<dbReference type="Proteomes" id="UP000281553">
    <property type="component" value="Unassembled WGS sequence"/>
</dbReference>
<name>A0A3P6P6R8_DIBLA</name>
<evidence type="ECO:0000313" key="1">
    <source>
        <dbReference type="EMBL" id="VDK35096.1"/>
    </source>
</evidence>
<dbReference type="EMBL" id="UYRU01003012">
    <property type="protein sequence ID" value="VDK35096.1"/>
    <property type="molecule type" value="Genomic_DNA"/>
</dbReference>